<organism evidence="5 6">
    <name type="scientific">Folsomia candida</name>
    <name type="common">Springtail</name>
    <dbReference type="NCBI Taxonomy" id="158441"/>
    <lineage>
        <taxon>Eukaryota</taxon>
        <taxon>Metazoa</taxon>
        <taxon>Ecdysozoa</taxon>
        <taxon>Arthropoda</taxon>
        <taxon>Hexapoda</taxon>
        <taxon>Collembola</taxon>
        <taxon>Entomobryomorpha</taxon>
        <taxon>Isotomoidea</taxon>
        <taxon>Isotomidae</taxon>
        <taxon>Proisotominae</taxon>
        <taxon>Folsomia</taxon>
    </lineage>
</organism>
<feature type="compositionally biased region" description="Low complexity" evidence="2">
    <location>
        <begin position="60"/>
        <end position="70"/>
    </location>
</feature>
<evidence type="ECO:0000313" key="6">
    <source>
        <dbReference type="Proteomes" id="UP000198287"/>
    </source>
</evidence>
<evidence type="ECO:0000259" key="4">
    <source>
        <dbReference type="Pfam" id="PF08621"/>
    </source>
</evidence>
<feature type="compositionally biased region" description="Polar residues" evidence="2">
    <location>
        <begin position="170"/>
        <end position="195"/>
    </location>
</feature>
<evidence type="ECO:0000256" key="2">
    <source>
        <dbReference type="SAM" id="MobiDB-lite"/>
    </source>
</evidence>
<dbReference type="OrthoDB" id="348201at2759"/>
<dbReference type="InterPro" id="IPR039913">
    <property type="entry name" value="RPAP1/Rba50"/>
</dbReference>
<feature type="region of interest" description="Disordered" evidence="2">
    <location>
        <begin position="26"/>
        <end position="86"/>
    </location>
</feature>
<dbReference type="OMA" id="DSECGAN"/>
<dbReference type="Pfam" id="PF08621">
    <property type="entry name" value="RPAP1_N"/>
    <property type="match status" value="1"/>
</dbReference>
<dbReference type="Pfam" id="PF08620">
    <property type="entry name" value="RPAP1_C"/>
    <property type="match status" value="1"/>
</dbReference>
<dbReference type="InterPro" id="IPR013929">
    <property type="entry name" value="RPAP1_C"/>
</dbReference>
<dbReference type="PANTHER" id="PTHR21483">
    <property type="entry name" value="RNA POLYMERASE II-ASSOCIATED PROTEIN 1"/>
    <property type="match status" value="1"/>
</dbReference>
<gene>
    <name evidence="5" type="ORF">Fcan01_02680</name>
</gene>
<name>A0A226EUD6_FOLCA</name>
<protein>
    <submittedName>
        <fullName evidence="5">RNA polymerase II-associated protein 1</fullName>
    </submittedName>
</protein>
<dbReference type="PANTHER" id="PTHR21483:SF18">
    <property type="entry name" value="RNA POLYMERASE II-ASSOCIATED PROTEIN 1"/>
    <property type="match status" value="1"/>
</dbReference>
<dbReference type="InterPro" id="IPR013930">
    <property type="entry name" value="RPAP1_N"/>
</dbReference>
<evidence type="ECO:0000259" key="3">
    <source>
        <dbReference type="Pfam" id="PF08620"/>
    </source>
</evidence>
<proteinExistence type="inferred from homology"/>
<feature type="domain" description="RPAP1 C-terminal" evidence="3">
    <location>
        <begin position="335"/>
        <end position="403"/>
    </location>
</feature>
<dbReference type="GO" id="GO:0006366">
    <property type="term" value="P:transcription by RNA polymerase II"/>
    <property type="evidence" value="ECO:0007669"/>
    <property type="project" value="InterPro"/>
</dbReference>
<keyword evidence="6" id="KW-1185">Reference proteome</keyword>
<comment type="similarity">
    <text evidence="1">Belongs to the RPAP1 family.</text>
</comment>
<evidence type="ECO:0000313" key="5">
    <source>
        <dbReference type="EMBL" id="OXA61235.1"/>
    </source>
</evidence>
<feature type="region of interest" description="Disordered" evidence="2">
    <location>
        <begin position="166"/>
        <end position="201"/>
    </location>
</feature>
<comment type="caution">
    <text evidence="5">The sequence shown here is derived from an EMBL/GenBank/DDBJ whole genome shotgun (WGS) entry which is preliminary data.</text>
</comment>
<dbReference type="STRING" id="158441.A0A226EUD6"/>
<dbReference type="EMBL" id="LNIX01000001">
    <property type="protein sequence ID" value="OXA61235.1"/>
    <property type="molecule type" value="Genomic_DNA"/>
</dbReference>
<feature type="compositionally biased region" description="Acidic residues" evidence="2">
    <location>
        <begin position="74"/>
        <end position="84"/>
    </location>
</feature>
<dbReference type="Proteomes" id="UP000198287">
    <property type="component" value="Unassembled WGS sequence"/>
</dbReference>
<dbReference type="AlphaFoldDB" id="A0A226EUD6"/>
<reference evidence="5 6" key="1">
    <citation type="submission" date="2015-12" db="EMBL/GenBank/DDBJ databases">
        <title>The genome of Folsomia candida.</title>
        <authorList>
            <person name="Faddeeva A."/>
            <person name="Derks M.F."/>
            <person name="Anvar Y."/>
            <person name="Smit S."/>
            <person name="Van Straalen N."/>
            <person name="Roelofs D."/>
        </authorList>
    </citation>
    <scope>NUCLEOTIDE SEQUENCE [LARGE SCALE GENOMIC DNA]</scope>
    <source>
        <strain evidence="5 6">VU population</strain>
        <tissue evidence="5">Whole body</tissue>
    </source>
</reference>
<feature type="domain" description="RPAP1 N-terminal" evidence="4">
    <location>
        <begin position="211"/>
        <end position="247"/>
    </location>
</feature>
<evidence type="ECO:0000256" key="1">
    <source>
        <dbReference type="ARBA" id="ARBA00009953"/>
    </source>
</evidence>
<sequence length="643" mass="72545">MYEQKRPKPGEDEEAILALEKDFISSVQSRQGKFKPAATAVRKDKKGTNESINMTGPVETTSSTSKKQTSGDQNDVECESDDEKIEGTGTEASAIEDENEVVIQNTIVERTFDASKLLVFSTPQQQPLGSVKTVGKSLFSKGAVLPNSKMSRKSMFAQMFDARYSENNHDTSTPGASSSLVDSSTTQLSTESVPSSGKAKPPVIGDMIHPYLAGMTQAEIMVEQQKLVQTLDPRLVEFVRSRQAKKQIIIDSNDKIGYALPMERPASRNSDKVVNDVHFPTISNYHDMDESDLPIDPKSVISFPGMGHLEYEKLEWAGVVKENRKKFDKLGEGKNARFDFRGMLLTGKDLEDTNTFEKGLHHHGEDMEKPGYTLEELLTLSRSVNSQQKAQALLTIGNIYENAHTGMYDFVLEKSLFELWEHMDFVYALRKGLDEGDKTSINEAVHCLSNIMYPWEEEASFFLISFNAYIECDGMALFCLDFVHSWEYSKPYPWISTKSRNLADSLDPGEDEVDLKDEEMLKIDFLEFFINRSNLLDRIAYFLKGEDCLSEKGMAGIFKMLIRVARHSPNILVDHEVLSIIVKNYISPILIYSSAPTLQGVPVWMAFKIFRILIDSSSANAYKIYEHYNIFPSVISYLAFDDW</sequence>
<accession>A0A226EUD6</accession>